<dbReference type="RefSeq" id="XP_001351766.1">
    <property type="nucleotide sequence ID" value="XM_001351730.1"/>
</dbReference>
<dbReference type="EMBL" id="AL844504">
    <property type="protein sequence ID" value="VWP73409.1"/>
    <property type="molecule type" value="Genomic_DNA"/>
</dbReference>
<feature type="compositionally biased region" description="Basic and acidic residues" evidence="1">
    <location>
        <begin position="1715"/>
        <end position="1745"/>
    </location>
</feature>
<feature type="compositionally biased region" description="Basic and acidic residues" evidence="1">
    <location>
        <begin position="1104"/>
        <end position="1126"/>
    </location>
</feature>
<dbReference type="VEuPathDB" id="PlasmoDB:PF3D7_0520800"/>
<keyword evidence="4" id="KW-1267">Proteomics identification</keyword>
<dbReference type="PaxDb" id="5833-PFE1045c"/>
<dbReference type="GeneID" id="813024"/>
<dbReference type="OrthoDB" id="370483at2759"/>
<accession>A0A5K1K8L5</accession>
<evidence type="ECO:0007829" key="4">
    <source>
        <dbReference type="PeptideAtlas" id="A0A5K1K8L5"/>
    </source>
</evidence>
<protein>
    <submittedName>
        <fullName evidence="2">Uncharacterized protein</fullName>
    </submittedName>
</protein>
<dbReference type="SMR" id="A0A5K1K8L5"/>
<dbReference type="Proteomes" id="UP000001450">
    <property type="component" value="Chromosome 5"/>
</dbReference>
<dbReference type="KEGG" id="pfa:PF3D7_0520800"/>
<proteinExistence type="evidence at protein level"/>
<sequence length="2054" mass="244098">MINYINIYVIIIILCYFVEKNATIKIRRINDYLNFIQPNIFRNITKYDLSTPFNVIREKKGRNEFPLVNNVDIGVSDINEKALYDEDTKTDDLKNIINKKDLKNYDNINDNINDKINNSINDNINNNINNNIINNINNNINETDNINKVDHMNYIPNDHNLSTKHSYDNNTNDDEKYLNGEILNEEEINEHMKFQQWSDRFILSKDEEYYYDIQNECVNTKYYDKINQINDHIYKEENIMEDSSIQLMPFCNRKDKEKICQPLTKHINEKLSYDFYTNNTTDNVNKKENHLSPKECNNNNNIFDNPNEKENSLKKPFHQKKTTTLNEEEINNLSIVDMTKRTNMILPLRSLLMSIYIGKEAFNDFLQKGMNSIELSLQKYLHDYYEHNFERSIDDKVFLMFILKYIKKYILHIIYKTFQIKLQNEIDIDGDTNILSNNKKLINNELYLELNSEYEEIVNILLHFIEKLKEKYEINEEGIMNYLIKKNSIITYSTPYTFQNNEETEKHIKNIWTFFNFKIFNNKLPSFDFINFYWIYGKVDKLLNIPNMKTYKIVNQNFINLPHILLCAPLKNSPLLLNYTILKIMYEYYNLLDIDNNILPFKDVKNYQISKKFDDTKQKIIKFVHGISGLLENIDFNFYTPYIGDLNLTNKESAQFFSYLKNIVGDQYKLSYQMEYNDELSQYNKQEIMSEDISHDEYNNNNNNNNKQTKLNHTENDLATKINDIDKKNNVLSNSEKNISQYDVTQNNISTNMELQNNILENDEDDLVFLILKSKVTNDINKAINMVTEVYKKRNLNNIWGNTSYGILKNEDGQEYISNKQESTNKNMKKKTNVTLLDNDKNDTNKLQRFRIPLNEFASSLFLCDVNNSTKYLTQGLEKLKELKEYDLTFVHNALSYTCLKFLHDCGNENEDVDSLLKKYEKNEKVETTNNIMTLQMMVVIGELFRNIRKLRTKEKYFFKPIIQTDIITDLYKDKSIYDEHMDIENMKYVINNLKIKYPLQNNITLNDQNREEIAYYFLNYYTKHIFRFDLPNNIVIKFVDNILGLTYYDYNYDYLTNDNIIYINKNITNSLILSRVLLDECLNIYEKYTTYVHKYGGNSDSETIEKAKKKGEEEMKEKQKRKDEKEEIIEELNDNNDENDDTNGNMNEDDEYKNATDYTEEDINVDSINLDNIRDVSNTDDSLIGEQKIPKKNYDQQNKMKSNEYMKILDDMKKKKENDMKEQEKEPIIDDENVDIFNYLKINRMRQFIRFIIEYNNWPFFLDDTINMENYLNSEELSLWRKEKKLINNNSLNNFYINMQKIQFLNNNRIMEIIQNSIKKEDCAHIWEQKKIPIKHIAAALYTNNYMNLYKIFQKGINVLLTLNMDEINYIMNKCKYACEIIYYKRLEQIKSSSHNLLFTMYNENVSSIEYYFDKLKEKIILISLIKNKDIFQTLIGLISSILPNSSRGGYNDIINNNIDNNNNNNNNNNDNKDDGVHVDNMNPNMKKGIHKNPSTNKNTPYGSSLQKGKNQNIYELLFLYDKEKKKCGTTTFLNRKNVTHNLFQLFNKDIFNNKLTNVQIEFVKDDQMLSSHINYINSFQNSKIFINDNIYSVNILANVLLKEMAEIYYFYNETKIEKENKLYLKNEYRSKYLPVIYKYSKPVLNFEDTEMFDFHEKDMTNGDKKNKMENTMAPVSVNNITDDGNNKSNSDSNINSRDNKLNCCNNISSGNDNENKQNDSIIKDMSHMTETEKNQEREKLEREKDKYDIQQLIKKIALYDHDEMFKEILEFRKVKYNDNVEIQKCLEEYLFTYDKINAIKYCSSNEENNNESSNKDDNDNNNNNNNIYNENTKMKNDDFELVFGPNDIKTFYLSYMYKYIQYVLKKREYPINFNYVNEEWINNLTELENQKILDYSTRHNTGHLYDLLINSKACSTKRALDILNVSLQKNEDEELKETTLASSEDNNAIQNFDEYVLWFNNNKKKTFADINEKNILNTVNNTSTNVEDEVRDVIKEYNEINKTEINKDIDPNSITIDNLKDLVKKHNISKEDIQAALSQLDIPSDFDINSLF</sequence>
<reference evidence="3" key="1">
    <citation type="journal article" date="2002" name="Nature">
        <title>Genome sequence of the human malaria parasite Plasmodium falciparum.</title>
        <authorList>
            <person name="Gardner M.J."/>
            <person name="Hall N."/>
            <person name="Fung E."/>
            <person name="White O."/>
            <person name="Berriman M."/>
            <person name="Hyman R.W."/>
            <person name="Carlton J.M."/>
            <person name="Pain A."/>
            <person name="Nelson K.E."/>
            <person name="Bowman S."/>
            <person name="Paulsen I.T."/>
            <person name="James K."/>
            <person name="Eisen J.A."/>
            <person name="Rutherford K."/>
            <person name="Salzberg S.L."/>
            <person name="Craig A."/>
            <person name="Kyes S."/>
            <person name="Chan M.S."/>
            <person name="Nene V."/>
            <person name="Shallom S.J."/>
            <person name="Suh B."/>
            <person name="Peterson J."/>
            <person name="Angiuoli S."/>
            <person name="Pertea M."/>
            <person name="Allen J."/>
            <person name="Selengut J."/>
            <person name="Haft D."/>
            <person name="Mather M.W."/>
            <person name="Vaidya A.B."/>
            <person name="Martin D.M."/>
            <person name="Fairlamb A.H."/>
            <person name="Fraunholz M.J."/>
            <person name="Roos D.S."/>
            <person name="Ralph S.A."/>
            <person name="McFadden G.I."/>
            <person name="Cummings L.M."/>
            <person name="Subramanian G.M."/>
            <person name="Mungall C."/>
            <person name="Venter J.C."/>
            <person name="Carucci D.J."/>
            <person name="Hoffman S.L."/>
            <person name="Newbold C."/>
            <person name="Davis R.W."/>
            <person name="Fraser C.M."/>
            <person name="Barrell B."/>
        </authorList>
    </citation>
    <scope>NUCLEOTIDE SEQUENCE [LARGE SCALE GENOMIC DNA]</scope>
    <source>
        <strain evidence="3">Isolate 3D7</strain>
    </source>
</reference>
<evidence type="ECO:0000256" key="1">
    <source>
        <dbReference type="SAM" id="MobiDB-lite"/>
    </source>
</evidence>
<dbReference type="AlphaFoldDB" id="A0A5K1K8L5"/>
<feature type="region of interest" description="Disordered" evidence="1">
    <location>
        <begin position="1678"/>
        <end position="1745"/>
    </location>
</feature>
<gene>
    <name evidence="2" type="ORF">PF3D7_0520800</name>
</gene>
<dbReference type="FunCoup" id="A0A5K1K8L5">
    <property type="interactions" value="32"/>
</dbReference>
<name>A0A5K1K8L5_PLAF7</name>
<keyword evidence="3" id="KW-1185">Reference proteome</keyword>
<feature type="compositionally biased region" description="Low complexity" evidence="1">
    <location>
        <begin position="1822"/>
        <end position="1833"/>
    </location>
</feature>
<feature type="region of interest" description="Disordered" evidence="1">
    <location>
        <begin position="1101"/>
        <end position="1152"/>
    </location>
</feature>
<evidence type="ECO:0000313" key="3">
    <source>
        <dbReference type="Proteomes" id="UP000001450"/>
    </source>
</evidence>
<dbReference type="InParanoid" id="A0A5K1K8L5"/>
<reference evidence="2 3" key="2">
    <citation type="journal article" date="2002" name="Nature">
        <title>Sequence of Plasmodium falciparum chromosomes 1, 3-9 and 13.</title>
        <authorList>
            <person name="Hall N."/>
            <person name="Pain A."/>
            <person name="Berriman M."/>
            <person name="Churcher C."/>
            <person name="Harris B."/>
            <person name="Harris D."/>
            <person name="Mungall K."/>
            <person name="Bowman S."/>
            <person name="Atkin R."/>
            <person name="Baker S."/>
            <person name="Barron A."/>
            <person name="Brooks K."/>
            <person name="Buckee C.O."/>
            <person name="Burrows C."/>
            <person name="Cherevach I."/>
            <person name="Chillingworth C."/>
            <person name="Chillingworth T."/>
            <person name="Christodoulou Z."/>
            <person name="Clark L."/>
            <person name="Clark R."/>
            <person name="Corto C."/>
            <person name="Cronin A."/>
            <person name="Davies R."/>
            <person name="Davies P."/>
            <person name="Dear P."/>
            <person name="Dearden F."/>
            <person name="Doggett J."/>
            <person name="Feltwell T."/>
            <person name="Goble A."/>
            <person name="Goodhead I."/>
            <person name="Gwilliam R."/>
            <person name="Hamlin N."/>
            <person name="Hance Z."/>
            <person name="Harper D."/>
            <person name="Hauser H."/>
            <person name="Hornsby T."/>
            <person name="Holroyd S."/>
            <person name="Horrocks P."/>
            <person name="Humphray S."/>
            <person name="Jagels K."/>
            <person name="James D."/>
            <person name="Johnson D."/>
            <person name="Kerhornou A."/>
            <person name="Knight A."/>
            <person name="Kontfortov B."/>
            <person name="Keyes S."/>
            <person name="Larke N."/>
            <person name="Lawson D."/>
            <person name="Lennard N."/>
            <person name="Line A."/>
            <person name="Maddison M."/>
            <person name="McLean J."/>
            <person name="Mooney P."/>
            <person name="Moule S."/>
            <person name="Murphy L."/>
            <person name="Oliver K."/>
            <person name="Ormond D."/>
            <person name="Price C."/>
            <person name="Quail M.A."/>
            <person name="Rabbinowitsch E."/>
            <person name="Rajandream M-A."/>
            <person name="Rutter S."/>
            <person name="Rutherford K.M."/>
            <person name="Sanders M."/>
            <person name="Simmonds M."/>
            <person name="Seeger K."/>
            <person name="Sharp S."/>
            <person name="Smith R."/>
            <person name="Squares R."/>
            <person name="Squares S."/>
            <person name="Stevens K."/>
            <person name="Taylor K."/>
            <person name="Tivey A."/>
            <person name="Unwin L."/>
            <person name="Whitehead S."/>
            <person name="Woodward J."/>
            <person name="Sulston J.E."/>
            <person name="Craig A."/>
            <person name="Newbold C."/>
            <person name="Barrell B.G."/>
        </authorList>
    </citation>
    <scope>NUCLEOTIDE SEQUENCE [LARGE SCALE GENOMIC DNA]</scope>
    <source>
        <strain evidence="3">Isolate 3D7</strain>
    </source>
</reference>
<feature type="compositionally biased region" description="Polar residues" evidence="1">
    <location>
        <begin position="1704"/>
        <end position="1714"/>
    </location>
</feature>
<feature type="region of interest" description="Disordered" evidence="1">
    <location>
        <begin position="1807"/>
        <end position="1833"/>
    </location>
</feature>
<dbReference type="OMA" id="CLEEYLY"/>
<evidence type="ECO:0000313" key="2">
    <source>
        <dbReference type="EMBL" id="VWP73409.1"/>
    </source>
</evidence>
<feature type="compositionally biased region" description="Low complexity" evidence="1">
    <location>
        <begin position="1684"/>
        <end position="1698"/>
    </location>
</feature>
<feature type="compositionally biased region" description="Acidic residues" evidence="1">
    <location>
        <begin position="1127"/>
        <end position="1152"/>
    </location>
</feature>
<organism evidence="2 3">
    <name type="scientific">Plasmodium falciparum (isolate 3D7)</name>
    <dbReference type="NCBI Taxonomy" id="36329"/>
    <lineage>
        <taxon>Eukaryota</taxon>
        <taxon>Sar</taxon>
        <taxon>Alveolata</taxon>
        <taxon>Apicomplexa</taxon>
        <taxon>Aconoidasida</taxon>
        <taxon>Haemosporida</taxon>
        <taxon>Plasmodiidae</taxon>
        <taxon>Plasmodium</taxon>
        <taxon>Plasmodium (Laverania)</taxon>
    </lineage>
</organism>